<dbReference type="Proteomes" id="UP000693942">
    <property type="component" value="Unassembled WGS sequence"/>
</dbReference>
<name>A0A8J5PT50_FUSOX</name>
<comment type="caution">
    <text evidence="1">The sequence shown here is derived from an EMBL/GenBank/DDBJ whole genome shotgun (WGS) entry which is preliminary data.</text>
</comment>
<reference evidence="1" key="1">
    <citation type="submission" date="2021-04" db="EMBL/GenBank/DDBJ databases">
        <title>First draft genome resource for Brassicaceae pathogens Fusarium oxysporum f. sp. raphani and Fusarium oxysporum f. sp. rapae.</title>
        <authorList>
            <person name="Asai S."/>
        </authorList>
    </citation>
    <scope>NUCLEOTIDE SEQUENCE</scope>
    <source>
        <strain evidence="1">Tf1262</strain>
    </source>
</reference>
<dbReference type="EMBL" id="JAELUR010000013">
    <property type="protein sequence ID" value="KAG7424329.1"/>
    <property type="molecule type" value="Genomic_DNA"/>
</dbReference>
<organism evidence="1 2">
    <name type="scientific">Fusarium oxysporum f. sp. raphani</name>
    <dbReference type="NCBI Taxonomy" id="96318"/>
    <lineage>
        <taxon>Eukaryota</taxon>
        <taxon>Fungi</taxon>
        <taxon>Dikarya</taxon>
        <taxon>Ascomycota</taxon>
        <taxon>Pezizomycotina</taxon>
        <taxon>Sordariomycetes</taxon>
        <taxon>Hypocreomycetidae</taxon>
        <taxon>Hypocreales</taxon>
        <taxon>Nectriaceae</taxon>
        <taxon>Fusarium</taxon>
        <taxon>Fusarium oxysporum species complex</taxon>
    </lineage>
</organism>
<evidence type="ECO:0000313" key="2">
    <source>
        <dbReference type="Proteomes" id="UP000693942"/>
    </source>
</evidence>
<gene>
    <name evidence="1" type="ORF">Forpi1262_v014537</name>
</gene>
<proteinExistence type="predicted"/>
<dbReference type="AlphaFoldDB" id="A0A8J5PT50"/>
<sequence>MATGEDVWDLLPEGEQKSVWDETERKFWVKIRSNKDGENKMIEKDFQLPINEVRLKLSNLTWQRSQLKESQFR</sequence>
<evidence type="ECO:0000313" key="1">
    <source>
        <dbReference type="EMBL" id="KAG7424329.1"/>
    </source>
</evidence>
<accession>A0A8J5PT50</accession>
<protein>
    <submittedName>
        <fullName evidence="1">Uncharacterized protein</fullName>
    </submittedName>
</protein>